<dbReference type="EC" id="3.2.1.15" evidence="2"/>
<evidence type="ECO:0000256" key="11">
    <source>
        <dbReference type="RuleBase" id="RU361169"/>
    </source>
</evidence>
<feature type="signal peptide" evidence="12">
    <location>
        <begin position="1"/>
        <end position="16"/>
    </location>
</feature>
<evidence type="ECO:0000313" key="13">
    <source>
        <dbReference type="EMBL" id="AMD09885.1"/>
    </source>
</evidence>
<dbReference type="InterPro" id="IPR012334">
    <property type="entry name" value="Pectin_lyas_fold"/>
</dbReference>
<comment type="similarity">
    <text evidence="1 11">Belongs to the glycosyl hydrolase 28 family.</text>
</comment>
<evidence type="ECO:0000256" key="10">
    <source>
        <dbReference type="PROSITE-ProRule" id="PRU10052"/>
    </source>
</evidence>
<keyword evidence="4" id="KW-0677">Repeat</keyword>
<feature type="chain" id="PRO_5026328305" description="endo-polygalacturonase" evidence="12">
    <location>
        <begin position="17"/>
        <end position="360"/>
    </location>
</feature>
<dbReference type="GO" id="GO:0004650">
    <property type="term" value="F:polygalacturonase activity"/>
    <property type="evidence" value="ECO:0007669"/>
    <property type="project" value="UniProtKB-EC"/>
</dbReference>
<dbReference type="InterPro" id="IPR000743">
    <property type="entry name" value="Glyco_hydro_28"/>
</dbReference>
<dbReference type="SUPFAM" id="SSF51126">
    <property type="entry name" value="Pectin lyase-like"/>
    <property type="match status" value="1"/>
</dbReference>
<sequence>MGYVVALLSLAIMVLAFQPTSQSLNATSCTISKYNADHIEQAQKECTEITIDSIIVPYGVTLDLTKLQKGTKLIFSGTTVWQYAEWTGPLIKIKGTNVEVYGTDNQLFDGRGHLWWDGQGGNGGKIKPKFMRVTVTDSHIHHLNFKNCPVQAFSVGECHNTLIEYISIDNKDGDTQGGHNTDAFNINGSNNVTIQHSTVYNQDDCMAMNSGLYTYFLNNYCSGSHGISIGSVGDGAEVGYVTVKDCQIVNSDNGVRIKTKYGQTGSVHDVLYENIELKNIHKYGIIIQGDYGSSGGKPSGGVPISKFTLKNIYGTCDSKAADVYVIVENASEWHWSDIKVTGGSKKVSCTGIPSGTGYSC</sequence>
<dbReference type="EMBL" id="KP996511">
    <property type="protein sequence ID" value="AMD09885.1"/>
    <property type="molecule type" value="mRNA"/>
</dbReference>
<dbReference type="InterPro" id="IPR011050">
    <property type="entry name" value="Pectin_lyase_fold/virulence"/>
</dbReference>
<keyword evidence="5 11" id="KW-0378">Hydrolase</keyword>
<dbReference type="InterPro" id="IPR050434">
    <property type="entry name" value="Glycosyl_hydrlase_28"/>
</dbReference>
<evidence type="ECO:0000256" key="4">
    <source>
        <dbReference type="ARBA" id="ARBA00022737"/>
    </source>
</evidence>
<dbReference type="Pfam" id="PF00295">
    <property type="entry name" value="Glyco_hydro_28"/>
    <property type="match status" value="1"/>
</dbReference>
<evidence type="ECO:0000256" key="9">
    <source>
        <dbReference type="ARBA" id="ARBA00034074"/>
    </source>
</evidence>
<name>A0A6F7XSQ9_9CUCU</name>
<feature type="active site" evidence="10">
    <location>
        <position position="225"/>
    </location>
</feature>
<comment type="catalytic activity">
    <reaction evidence="9">
        <text>(1,4-alpha-D-galacturonosyl)n+m + H2O = (1,4-alpha-D-galacturonosyl)n + (1,4-alpha-D-galacturonosyl)m.</text>
        <dbReference type="EC" id="3.2.1.15"/>
    </reaction>
</comment>
<proteinExistence type="evidence at transcript level"/>
<dbReference type="InterPro" id="IPR006626">
    <property type="entry name" value="PbH1"/>
</dbReference>
<keyword evidence="8" id="KW-0961">Cell wall biogenesis/degradation</keyword>
<dbReference type="PROSITE" id="PS00502">
    <property type="entry name" value="POLYGALACTURONASE"/>
    <property type="match status" value="1"/>
</dbReference>
<dbReference type="FunFam" id="2.160.20.10:FF:000002">
    <property type="entry name" value="Endopolygalacturonase D"/>
    <property type="match status" value="1"/>
</dbReference>
<organism evidence="13">
    <name type="scientific">Mesosa myops</name>
    <dbReference type="NCBI Taxonomy" id="993118"/>
    <lineage>
        <taxon>Eukaryota</taxon>
        <taxon>Metazoa</taxon>
        <taxon>Ecdysozoa</taxon>
        <taxon>Arthropoda</taxon>
        <taxon>Hexapoda</taxon>
        <taxon>Insecta</taxon>
        <taxon>Pterygota</taxon>
        <taxon>Neoptera</taxon>
        <taxon>Endopterygota</taxon>
        <taxon>Coleoptera</taxon>
        <taxon>Polyphaga</taxon>
        <taxon>Cucujiformia</taxon>
        <taxon>Chrysomeloidea</taxon>
        <taxon>Cerambycidae</taxon>
        <taxon>Lamiinae</taxon>
        <taxon>Mesosini</taxon>
        <taxon>Mesosa</taxon>
    </lineage>
</organism>
<dbReference type="GO" id="GO:0071555">
    <property type="term" value="P:cell wall organization"/>
    <property type="evidence" value="ECO:0007669"/>
    <property type="project" value="UniProtKB-KW"/>
</dbReference>
<protein>
    <recommendedName>
        <fullName evidence="2">endo-polygalacturonase</fullName>
        <ecNumber evidence="2">3.2.1.15</ecNumber>
    </recommendedName>
</protein>
<accession>A0A6F7XSQ9</accession>
<dbReference type="GO" id="GO:0005576">
    <property type="term" value="C:extracellular region"/>
    <property type="evidence" value="ECO:0007669"/>
    <property type="project" value="TreeGrafter"/>
</dbReference>
<dbReference type="PANTHER" id="PTHR31884">
    <property type="entry name" value="POLYGALACTURONASE"/>
    <property type="match status" value="1"/>
</dbReference>
<evidence type="ECO:0000256" key="6">
    <source>
        <dbReference type="ARBA" id="ARBA00023157"/>
    </source>
</evidence>
<dbReference type="SMART" id="SM00710">
    <property type="entry name" value="PbH1"/>
    <property type="match status" value="6"/>
</dbReference>
<evidence type="ECO:0000256" key="5">
    <source>
        <dbReference type="ARBA" id="ARBA00022801"/>
    </source>
</evidence>
<dbReference type="GO" id="GO:0045490">
    <property type="term" value="P:pectin catabolic process"/>
    <property type="evidence" value="ECO:0007669"/>
    <property type="project" value="UniProtKB-ARBA"/>
</dbReference>
<evidence type="ECO:0000256" key="3">
    <source>
        <dbReference type="ARBA" id="ARBA00022729"/>
    </source>
</evidence>
<keyword evidence="3 12" id="KW-0732">Signal</keyword>
<evidence type="ECO:0000256" key="12">
    <source>
        <dbReference type="SAM" id="SignalP"/>
    </source>
</evidence>
<evidence type="ECO:0000256" key="7">
    <source>
        <dbReference type="ARBA" id="ARBA00023295"/>
    </source>
</evidence>
<reference evidence="13" key="1">
    <citation type="submission" date="2015-03" db="EMBL/GenBank/DDBJ databases">
        <title>Endopolygalacturonase in Mesosa myops.</title>
        <authorList>
            <person name="Liu J."/>
            <person name="Yang X.-K."/>
        </authorList>
    </citation>
    <scope>NUCLEOTIDE SEQUENCE</scope>
</reference>
<evidence type="ECO:0000256" key="8">
    <source>
        <dbReference type="ARBA" id="ARBA00023316"/>
    </source>
</evidence>
<evidence type="ECO:0000256" key="1">
    <source>
        <dbReference type="ARBA" id="ARBA00008834"/>
    </source>
</evidence>
<evidence type="ECO:0000256" key="2">
    <source>
        <dbReference type="ARBA" id="ARBA00012736"/>
    </source>
</evidence>
<dbReference type="PANTHER" id="PTHR31884:SF1">
    <property type="entry name" value="POLYGALACTURONASE"/>
    <property type="match status" value="1"/>
</dbReference>
<dbReference type="AlphaFoldDB" id="A0A6F7XSQ9"/>
<dbReference type="Gene3D" id="2.160.20.10">
    <property type="entry name" value="Single-stranded right-handed beta-helix, Pectin lyase-like"/>
    <property type="match status" value="1"/>
</dbReference>
<keyword evidence="6" id="KW-1015">Disulfide bond</keyword>
<keyword evidence="7 11" id="KW-0326">Glycosidase</keyword>